<keyword evidence="3" id="KW-1003">Cell membrane</keyword>
<feature type="transmembrane region" description="Helical" evidence="7">
    <location>
        <begin position="263"/>
        <end position="283"/>
    </location>
</feature>
<dbReference type="PANTHER" id="PTHR42775">
    <property type="entry name" value="PERMEASE RV2963-RELATED"/>
    <property type="match status" value="1"/>
</dbReference>
<evidence type="ECO:0000256" key="2">
    <source>
        <dbReference type="ARBA" id="ARBA00006386"/>
    </source>
</evidence>
<feature type="transmembrane region" description="Helical" evidence="7">
    <location>
        <begin position="340"/>
        <end position="357"/>
    </location>
</feature>
<feature type="transmembrane region" description="Helical" evidence="7">
    <location>
        <begin position="83"/>
        <end position="106"/>
    </location>
</feature>
<feature type="transmembrane region" description="Helical" evidence="7">
    <location>
        <begin position="192"/>
        <end position="211"/>
    </location>
</feature>
<evidence type="ECO:0000256" key="6">
    <source>
        <dbReference type="ARBA" id="ARBA00023136"/>
    </source>
</evidence>
<dbReference type="Pfam" id="PF03773">
    <property type="entry name" value="ArsP_1"/>
    <property type="match status" value="1"/>
</dbReference>
<proteinExistence type="inferred from homology"/>
<keyword evidence="9" id="KW-1185">Reference proteome</keyword>
<comment type="subcellular location">
    <subcellularLocation>
        <location evidence="1">Cell membrane</location>
        <topology evidence="1">Multi-pass membrane protein</topology>
    </subcellularLocation>
</comment>
<feature type="transmembrane region" description="Helical" evidence="7">
    <location>
        <begin position="14"/>
        <end position="32"/>
    </location>
</feature>
<dbReference type="PANTHER" id="PTHR42775:SF1">
    <property type="entry name" value="PERMEASE RV2963-RELATED"/>
    <property type="match status" value="1"/>
</dbReference>
<dbReference type="EMBL" id="JAEHFY010000007">
    <property type="protein sequence ID" value="MBK0382524.1"/>
    <property type="molecule type" value="Genomic_DNA"/>
</dbReference>
<accession>A0ABS1BJY4</accession>
<dbReference type="RefSeq" id="WP_200585306.1">
    <property type="nucleotide sequence ID" value="NZ_JAEHFY010000007.1"/>
</dbReference>
<evidence type="ECO:0000256" key="7">
    <source>
        <dbReference type="SAM" id="Phobius"/>
    </source>
</evidence>
<evidence type="ECO:0000313" key="8">
    <source>
        <dbReference type="EMBL" id="MBK0382524.1"/>
    </source>
</evidence>
<comment type="caution">
    <text evidence="8">The sequence shown here is derived from an EMBL/GenBank/DDBJ whole genome shotgun (WGS) entry which is preliminary data.</text>
</comment>
<gene>
    <name evidence="8" type="ORF">I5M32_06070</name>
</gene>
<keyword evidence="6 7" id="KW-0472">Membrane</keyword>
<dbReference type="InterPro" id="IPR005524">
    <property type="entry name" value="DUF318"/>
</dbReference>
<protein>
    <submittedName>
        <fullName evidence="8">Permease</fullName>
    </submittedName>
</protein>
<name>A0ABS1BJY4_9SPHI</name>
<evidence type="ECO:0000313" key="9">
    <source>
        <dbReference type="Proteomes" id="UP000660024"/>
    </source>
</evidence>
<evidence type="ECO:0000256" key="1">
    <source>
        <dbReference type="ARBA" id="ARBA00004651"/>
    </source>
</evidence>
<keyword evidence="4 7" id="KW-0812">Transmembrane</keyword>
<dbReference type="InterPro" id="IPR053166">
    <property type="entry name" value="UPF0718_permease"/>
</dbReference>
<sequence length="366" mass="40167">MKTVENILIEFGKMGWSIFWGLSFGFILSAIIRAFISTKTISDKLGKNNPKSLGLATFFGGISSSCSYAAASMSRTLIIKGASWTNAIAFLIASTNLVFEIFIVIFTLLGTAFVFGEIAGGIIFILIAALLIVTFFPKKIKEEADKHIKEHKETGGHNHGGGEDVSKSSLKEKLKMASHHFYMDVKMVGKDILIGVAIAAILSVVVPKEFWTKVFLSDNQDLPKVVILLWNSVLGIIVAILSFVCSVGNIVLAAVLWHGGISFGGVFAFILSDLVTLPMLLVYRKYYGNKAMITLFIILSVSILATALMIDFGFDIMGLIPQNGTGTITDQTVFVWDYRTVLNIILIPTSVVFFFMGKREMKKMMK</sequence>
<feature type="transmembrane region" description="Helical" evidence="7">
    <location>
        <begin position="113"/>
        <end position="136"/>
    </location>
</feature>
<feature type="transmembrane region" description="Helical" evidence="7">
    <location>
        <begin position="295"/>
        <end position="320"/>
    </location>
</feature>
<dbReference type="Proteomes" id="UP000660024">
    <property type="component" value="Unassembled WGS sequence"/>
</dbReference>
<evidence type="ECO:0000256" key="5">
    <source>
        <dbReference type="ARBA" id="ARBA00022989"/>
    </source>
</evidence>
<keyword evidence="5 7" id="KW-1133">Transmembrane helix</keyword>
<evidence type="ECO:0000256" key="3">
    <source>
        <dbReference type="ARBA" id="ARBA00022475"/>
    </source>
</evidence>
<reference evidence="8 9" key="1">
    <citation type="submission" date="2020-12" db="EMBL/GenBank/DDBJ databases">
        <title>Bacterial novel species Pedobacter sp. SD-b isolated from soil.</title>
        <authorList>
            <person name="Jung H.-Y."/>
        </authorList>
    </citation>
    <scope>NUCLEOTIDE SEQUENCE [LARGE SCALE GENOMIC DNA]</scope>
    <source>
        <strain evidence="8 9">SD-b</strain>
    </source>
</reference>
<organism evidence="8 9">
    <name type="scientific">Pedobacter segetis</name>
    <dbReference type="NCBI Taxonomy" id="2793069"/>
    <lineage>
        <taxon>Bacteria</taxon>
        <taxon>Pseudomonadati</taxon>
        <taxon>Bacteroidota</taxon>
        <taxon>Sphingobacteriia</taxon>
        <taxon>Sphingobacteriales</taxon>
        <taxon>Sphingobacteriaceae</taxon>
        <taxon>Pedobacter</taxon>
    </lineage>
</organism>
<evidence type="ECO:0000256" key="4">
    <source>
        <dbReference type="ARBA" id="ARBA00022692"/>
    </source>
</evidence>
<comment type="similarity">
    <text evidence="2">Belongs to the UPF0718 family.</text>
</comment>
<feature type="transmembrane region" description="Helical" evidence="7">
    <location>
        <begin position="232"/>
        <end position="257"/>
    </location>
</feature>